<organism evidence="7 8">
    <name type="scientific">Fermentimicrarchaeum limneticum</name>
    <dbReference type="NCBI Taxonomy" id="2795018"/>
    <lineage>
        <taxon>Archaea</taxon>
        <taxon>Candidatus Micrarchaeota</taxon>
        <taxon>Candidatus Fermentimicrarchaeales</taxon>
        <taxon>Candidatus Fermentimicrarchaeaceae</taxon>
        <taxon>Candidatus Fermentimicrarchaeum</taxon>
    </lineage>
</organism>
<evidence type="ECO:0000256" key="3">
    <source>
        <dbReference type="ARBA" id="ARBA00022801"/>
    </source>
</evidence>
<accession>A0A7D5XCN2</accession>
<feature type="binding site" evidence="5">
    <location>
        <position position="307"/>
    </location>
    <ligand>
        <name>substrate</name>
    </ligand>
</feature>
<dbReference type="InterPro" id="IPR004722">
    <property type="entry name" value="DHOase"/>
</dbReference>
<dbReference type="PANTHER" id="PTHR43668:SF2">
    <property type="entry name" value="ALLANTOINASE"/>
    <property type="match status" value="1"/>
</dbReference>
<feature type="binding site" evidence="5">
    <location>
        <position position="143"/>
    </location>
    <ligand>
        <name>Zn(2+)</name>
        <dbReference type="ChEBI" id="CHEBI:29105"/>
        <label>1</label>
    </ligand>
</feature>
<dbReference type="FunFam" id="3.20.20.140:FF:000174">
    <property type="entry name" value="Dihydropyrimidinase-related protein 2"/>
    <property type="match status" value="1"/>
</dbReference>
<dbReference type="InterPro" id="IPR032466">
    <property type="entry name" value="Metal_Hydrolase"/>
</dbReference>
<name>A0A7D5XCN2_FERL1</name>
<feature type="binding site" evidence="5">
    <location>
        <position position="231"/>
    </location>
    <ligand>
        <name>Zn(2+)</name>
        <dbReference type="ChEBI" id="CHEBI:29105"/>
        <label>2</label>
    </ligand>
</feature>
<feature type="binding site" evidence="5">
    <location>
        <position position="177"/>
    </location>
    <ligand>
        <name>Zn(2+)</name>
        <dbReference type="ChEBI" id="CHEBI:29105"/>
        <label>2</label>
    </ligand>
</feature>
<evidence type="ECO:0000256" key="4">
    <source>
        <dbReference type="ARBA" id="ARBA00022975"/>
    </source>
</evidence>
<dbReference type="CDD" id="cd01318">
    <property type="entry name" value="DHOase_IIb"/>
    <property type="match status" value="1"/>
</dbReference>
<comment type="similarity">
    <text evidence="1">Belongs to the metallo-dependent hydrolases superfamily. Hydantoinase/dihydropyrimidinase family.</text>
</comment>
<comment type="similarity">
    <text evidence="5">Belongs to the metallo-dependent hydrolases superfamily. DHOase family. Class I DHOase subfamily.</text>
</comment>
<dbReference type="SUPFAM" id="SSF51338">
    <property type="entry name" value="Composite domain of metallo-dependent hydrolases"/>
    <property type="match status" value="1"/>
</dbReference>
<sequence length="430" mass="48206">MYELKLIGNALLSRRVVQCEIGMNEGRITKIGRKIGEAERTFVFKKELILPGVIDIHAHFREPGATYKEDWESGSKAAAHGGVTLVFDMPNTMPPTTTLQRVEEKRRLAESKSVIDYRICGGVRKGNIHELTGMAPAVSAFGEIFMCESFGELQISKAELLDAYKEIAKTGKVAITHAEDAEINEYFKEKFRKRNDPAIHGEVRPPLSENVAVATALQLAKATGVKLHLTHISTKESIQLIRIMKKKADVTCDVTPHHLFLTEENMKELGNFGKMNPPLRSKEDQDALWRGIKTGVVDVVASDHAPHTKEEKKKPYWDAPAGVPGIETMLPLMLTAVKRRWINLYKLVKLMCVNPAKRMGLYPQKGLLAEGSDADIVVVNPNKKWEIHGKDLHTKCRWTPFEGFQVVGMPIMTVSKGRIVYSQPMQSKIY</sequence>
<keyword evidence="5" id="KW-0862">Zinc</keyword>
<feature type="binding site" evidence="5">
    <location>
        <begin position="321"/>
        <end position="322"/>
    </location>
    <ligand>
        <name>substrate</name>
    </ligand>
</feature>
<dbReference type="EMBL" id="CP058998">
    <property type="protein sequence ID" value="QLJ53145.1"/>
    <property type="molecule type" value="Genomic_DNA"/>
</dbReference>
<gene>
    <name evidence="5" type="primary">pyrC</name>
    <name evidence="7" type="ORF">Sv326_0970</name>
</gene>
<dbReference type="EC" id="3.5.2.3" evidence="5"/>
<dbReference type="GO" id="GO:0004038">
    <property type="term" value="F:allantoinase activity"/>
    <property type="evidence" value="ECO:0007669"/>
    <property type="project" value="TreeGrafter"/>
</dbReference>
<dbReference type="Proteomes" id="UP000510821">
    <property type="component" value="Chromosome"/>
</dbReference>
<keyword evidence="4 5" id="KW-0665">Pyrimidine biosynthesis</keyword>
<feature type="binding site" evidence="5">
    <location>
        <begin position="59"/>
        <end position="61"/>
    </location>
    <ligand>
        <name>substrate</name>
    </ligand>
</feature>
<feature type="binding site" evidence="5">
    <location>
        <position position="57"/>
    </location>
    <ligand>
        <name>Zn(2+)</name>
        <dbReference type="ChEBI" id="CHEBI:29105"/>
        <label>1</label>
    </ligand>
</feature>
<dbReference type="PROSITE" id="PS00483">
    <property type="entry name" value="DIHYDROOROTASE_2"/>
    <property type="match status" value="1"/>
</dbReference>
<feature type="domain" description="Amidohydrolase-related" evidence="6">
    <location>
        <begin position="49"/>
        <end position="420"/>
    </location>
</feature>
<proteinExistence type="inferred from homology"/>
<dbReference type="NCBIfam" id="TIGR00857">
    <property type="entry name" value="pyrC_multi"/>
    <property type="match status" value="1"/>
</dbReference>
<comment type="catalytic activity">
    <reaction evidence="5">
        <text>(S)-dihydroorotate + H2O = N-carbamoyl-L-aspartate + H(+)</text>
        <dbReference type="Rhea" id="RHEA:24296"/>
        <dbReference type="ChEBI" id="CHEBI:15377"/>
        <dbReference type="ChEBI" id="CHEBI:15378"/>
        <dbReference type="ChEBI" id="CHEBI:30864"/>
        <dbReference type="ChEBI" id="CHEBI:32814"/>
        <dbReference type="EC" id="3.5.2.3"/>
    </reaction>
</comment>
<evidence type="ECO:0000313" key="7">
    <source>
        <dbReference type="EMBL" id="QLJ53145.1"/>
    </source>
</evidence>
<dbReference type="HAMAP" id="MF_00220_A">
    <property type="entry name" value="PyrC_classI_A"/>
    <property type="match status" value="1"/>
</dbReference>
<evidence type="ECO:0000256" key="2">
    <source>
        <dbReference type="ARBA" id="ARBA00022723"/>
    </source>
</evidence>
<comment type="caution">
    <text evidence="5">Lacks conserved residue(s) required for the propagation of feature annotation.</text>
</comment>
<protein>
    <recommendedName>
        <fullName evidence="5">Dihydroorotase</fullName>
        <shortName evidence="5">DHOase</shortName>
        <ecNumber evidence="5">3.5.2.3</ecNumber>
    </recommendedName>
</protein>
<dbReference type="Gene3D" id="3.20.20.140">
    <property type="entry name" value="Metal-dependent hydrolases"/>
    <property type="match status" value="1"/>
</dbReference>
<dbReference type="GO" id="GO:0006145">
    <property type="term" value="P:purine nucleobase catabolic process"/>
    <property type="evidence" value="ECO:0007669"/>
    <property type="project" value="TreeGrafter"/>
</dbReference>
<dbReference type="GO" id="GO:0044205">
    <property type="term" value="P:'de novo' UMP biosynthetic process"/>
    <property type="evidence" value="ECO:0007669"/>
    <property type="project" value="UniProtKB-UniRule"/>
</dbReference>
<dbReference type="InterPro" id="IPR011059">
    <property type="entry name" value="Metal-dep_hydrolase_composite"/>
</dbReference>
<evidence type="ECO:0000256" key="5">
    <source>
        <dbReference type="HAMAP-Rule" id="MF_00220"/>
    </source>
</evidence>
<dbReference type="PROSITE" id="PS00482">
    <property type="entry name" value="DIHYDROOROTASE_1"/>
    <property type="match status" value="1"/>
</dbReference>
<feature type="binding site" evidence="5">
    <location>
        <position position="59"/>
    </location>
    <ligand>
        <name>Zn(2+)</name>
        <dbReference type="ChEBI" id="CHEBI:29105"/>
        <label>1</label>
    </ligand>
</feature>
<dbReference type="GO" id="GO:0004151">
    <property type="term" value="F:dihydroorotase activity"/>
    <property type="evidence" value="ECO:0007669"/>
    <property type="project" value="UniProtKB-UniRule"/>
</dbReference>
<keyword evidence="3 5" id="KW-0378">Hydrolase</keyword>
<dbReference type="GO" id="GO:0008270">
    <property type="term" value="F:zinc ion binding"/>
    <property type="evidence" value="ECO:0007669"/>
    <property type="project" value="UniProtKB-UniRule"/>
</dbReference>
<evidence type="ECO:0000259" key="6">
    <source>
        <dbReference type="Pfam" id="PF01979"/>
    </source>
</evidence>
<dbReference type="InterPro" id="IPR006680">
    <property type="entry name" value="Amidohydro-rel"/>
</dbReference>
<dbReference type="InterPro" id="IPR050138">
    <property type="entry name" value="DHOase/Allantoinase_Hydrolase"/>
</dbReference>
<keyword evidence="2 5" id="KW-0479">Metal-binding</keyword>
<feature type="active site" evidence="5">
    <location>
        <position position="303"/>
    </location>
</feature>
<dbReference type="InterPro" id="IPR002195">
    <property type="entry name" value="Dihydroorotase_CS"/>
</dbReference>
<comment type="cofactor">
    <cofactor evidence="5">
        <name>Zn(2+)</name>
        <dbReference type="ChEBI" id="CHEBI:29105"/>
    </cofactor>
    <text evidence="5">Binds 2 Zn(2+) ions per subunit.</text>
</comment>
<dbReference type="GO" id="GO:0005737">
    <property type="term" value="C:cytoplasm"/>
    <property type="evidence" value="ECO:0007669"/>
    <property type="project" value="TreeGrafter"/>
</dbReference>
<dbReference type="SUPFAM" id="SSF51556">
    <property type="entry name" value="Metallo-dependent hydrolases"/>
    <property type="match status" value="1"/>
</dbReference>
<evidence type="ECO:0000313" key="8">
    <source>
        <dbReference type="Proteomes" id="UP000510821"/>
    </source>
</evidence>
<feature type="binding site" evidence="5">
    <location>
        <position position="303"/>
    </location>
    <ligand>
        <name>Zn(2+)</name>
        <dbReference type="ChEBI" id="CHEBI:29105"/>
        <label>1</label>
    </ligand>
</feature>
<dbReference type="Pfam" id="PF01979">
    <property type="entry name" value="Amidohydro_1"/>
    <property type="match status" value="1"/>
</dbReference>
<dbReference type="NCBIfam" id="NF002668">
    <property type="entry name" value="PRK02382.1"/>
    <property type="match status" value="1"/>
</dbReference>
<evidence type="ECO:0000256" key="1">
    <source>
        <dbReference type="ARBA" id="ARBA00008829"/>
    </source>
</evidence>
<feature type="binding site" evidence="5">
    <location>
        <position position="91"/>
    </location>
    <ligand>
        <name>substrate</name>
    </ligand>
</feature>
<dbReference type="AlphaFoldDB" id="A0A7D5XCN2"/>
<comment type="pathway">
    <text evidence="5">Pyrimidine metabolism; UMP biosynthesis via de novo pathway; (S)-dihydroorotate from bicarbonate: step 3/3.</text>
</comment>
<comment type="function">
    <text evidence="5">Catalyzes the reversible cyclization of carbamoyl aspartate to dihydroorotate.</text>
</comment>
<dbReference type="KEGG" id="flt:Sv326_0970"/>
<reference evidence="8" key="1">
    <citation type="submission" date="2020-07" db="EMBL/GenBank/DDBJ databases">
        <title>Metabolic diversity and evolutionary history of the archaeal phylum ###Micrarchaeota### uncovered from a freshwater lake metagenome.</title>
        <authorList>
            <person name="Kadnikov V.V."/>
            <person name="Savvichev A.S."/>
            <person name="Mardanov A.V."/>
            <person name="Beletsky A.V."/>
            <person name="Chupakov A.V."/>
            <person name="Kokryatskaya N.M."/>
            <person name="Pimenov N.V."/>
            <person name="Ravin N.V."/>
        </authorList>
    </citation>
    <scope>NUCLEOTIDE SEQUENCE [LARGE SCALE GENOMIC DNA]</scope>
</reference>
<feature type="binding site" evidence="5">
    <location>
        <position position="143"/>
    </location>
    <ligand>
        <name>Zn(2+)</name>
        <dbReference type="ChEBI" id="CHEBI:29105"/>
        <label>2</label>
    </ligand>
</feature>
<dbReference type="UniPathway" id="UPA00070">
    <property type="reaction ID" value="UER00117"/>
</dbReference>
<dbReference type="PANTHER" id="PTHR43668">
    <property type="entry name" value="ALLANTOINASE"/>
    <property type="match status" value="1"/>
</dbReference>
<dbReference type="Gene3D" id="2.30.40.10">
    <property type="entry name" value="Urease, subunit C, domain 1"/>
    <property type="match status" value="1"/>
</dbReference>